<proteinExistence type="predicted"/>
<comment type="caution">
    <text evidence="2">The sequence shown here is derived from an EMBL/GenBank/DDBJ whole genome shotgun (WGS) entry which is preliminary data.</text>
</comment>
<name>A0A9E5A1I6_9EURY</name>
<accession>A0A9E5A1I6</accession>
<evidence type="ECO:0000313" key="2">
    <source>
        <dbReference type="EMBL" id="MCZ3371765.1"/>
    </source>
</evidence>
<evidence type="ECO:0000313" key="3">
    <source>
        <dbReference type="Proteomes" id="UP001068021"/>
    </source>
</evidence>
<dbReference type="Proteomes" id="UP001068021">
    <property type="component" value="Unassembled WGS sequence"/>
</dbReference>
<dbReference type="EMBL" id="JAPVER010000020">
    <property type="protein sequence ID" value="MCZ3366526.1"/>
    <property type="molecule type" value="Genomic_DNA"/>
</dbReference>
<reference evidence="2" key="1">
    <citation type="submission" date="2022-12" db="EMBL/GenBank/DDBJ databases">
        <title>Reclassification of two methanogenic archaea species isolated from the Kolyma lowland permafrost.</title>
        <authorList>
            <person name="Trubitsyn V.E."/>
            <person name="Rivkina E.M."/>
            <person name="Shcherbakova V.A."/>
        </authorList>
    </citation>
    <scope>NUCLEOTIDE SEQUENCE</scope>
    <source>
        <strain evidence="1">M2</strain>
        <strain evidence="2">MK4</strain>
    </source>
</reference>
<keyword evidence="3" id="KW-1185">Reference proteome</keyword>
<dbReference type="RefSeq" id="WP_048082821.1">
    <property type="nucleotide sequence ID" value="NZ_JAPVER010000020.1"/>
</dbReference>
<dbReference type="AlphaFoldDB" id="A0A9E5A1I6"/>
<protein>
    <submittedName>
        <fullName evidence="2">Uncharacterized protein</fullName>
    </submittedName>
</protein>
<organism evidence="2">
    <name type="scientific">Methanobacterium veterum</name>
    <dbReference type="NCBI Taxonomy" id="408577"/>
    <lineage>
        <taxon>Archaea</taxon>
        <taxon>Methanobacteriati</taxon>
        <taxon>Methanobacteriota</taxon>
        <taxon>Methanomada group</taxon>
        <taxon>Methanobacteria</taxon>
        <taxon>Methanobacteriales</taxon>
        <taxon>Methanobacteriaceae</taxon>
        <taxon>Methanobacterium</taxon>
    </lineage>
</organism>
<dbReference type="EMBL" id="JAPVES010000027">
    <property type="protein sequence ID" value="MCZ3371765.1"/>
    <property type="molecule type" value="Genomic_DNA"/>
</dbReference>
<dbReference type="Proteomes" id="UP001074446">
    <property type="component" value="Unassembled WGS sequence"/>
</dbReference>
<evidence type="ECO:0000313" key="1">
    <source>
        <dbReference type="EMBL" id="MCZ3366526.1"/>
    </source>
</evidence>
<gene>
    <name evidence="2" type="ORF">O3H35_03880</name>
    <name evidence="1" type="ORF">O3H54_11605</name>
</gene>
<sequence length="69" mass="8092">MADRKKAEILWNNAERKQIRVMIPVELLEEINDDAVENWKLDHAARAKEVTYRLLLAKECEAKKTKGEK</sequence>